<dbReference type="EMBL" id="KB446540">
    <property type="protein sequence ID" value="EME42824.1"/>
    <property type="molecule type" value="Genomic_DNA"/>
</dbReference>
<accession>M2Y3C7</accession>
<reference evidence="3" key="1">
    <citation type="journal article" date="2012" name="PLoS Genet.">
        <title>The genomes of the fungal plant pathogens Cladosporium fulvum and Dothistroma septosporum reveal adaptation to different hosts and lifestyles but also signatures of common ancestry.</title>
        <authorList>
            <person name="de Wit P.J.G.M."/>
            <person name="van der Burgt A."/>
            <person name="Oekmen B."/>
            <person name="Stergiopoulos I."/>
            <person name="Abd-Elsalam K.A."/>
            <person name="Aerts A.L."/>
            <person name="Bahkali A.H."/>
            <person name="Beenen H.G."/>
            <person name="Chettri P."/>
            <person name="Cox M.P."/>
            <person name="Datema E."/>
            <person name="de Vries R.P."/>
            <person name="Dhillon B."/>
            <person name="Ganley A.R."/>
            <person name="Griffiths S.A."/>
            <person name="Guo Y."/>
            <person name="Hamelin R.C."/>
            <person name="Henrissat B."/>
            <person name="Kabir M.S."/>
            <person name="Jashni M.K."/>
            <person name="Kema G."/>
            <person name="Klaubauf S."/>
            <person name="Lapidus A."/>
            <person name="Levasseur A."/>
            <person name="Lindquist E."/>
            <person name="Mehrabi R."/>
            <person name="Ohm R.A."/>
            <person name="Owen T.J."/>
            <person name="Salamov A."/>
            <person name="Schwelm A."/>
            <person name="Schijlen E."/>
            <person name="Sun H."/>
            <person name="van den Burg H.A."/>
            <person name="van Ham R.C.H.J."/>
            <person name="Zhang S."/>
            <person name="Goodwin S.B."/>
            <person name="Grigoriev I.V."/>
            <person name="Collemare J."/>
            <person name="Bradshaw R.E."/>
        </authorList>
    </citation>
    <scope>NUCLEOTIDE SEQUENCE [LARGE SCALE GENOMIC DNA]</scope>
    <source>
        <strain evidence="3">NZE10 / CBS 128990</strain>
    </source>
</reference>
<evidence type="ECO:0000256" key="1">
    <source>
        <dbReference type="SAM" id="MobiDB-lite"/>
    </source>
</evidence>
<feature type="compositionally biased region" description="Basic and acidic residues" evidence="1">
    <location>
        <begin position="58"/>
        <end position="75"/>
    </location>
</feature>
<gene>
    <name evidence="2" type="ORF">DOTSEDRAFT_24840</name>
</gene>
<feature type="compositionally biased region" description="Low complexity" evidence="1">
    <location>
        <begin position="107"/>
        <end position="117"/>
    </location>
</feature>
<feature type="compositionally biased region" description="Basic and acidic residues" evidence="1">
    <location>
        <begin position="140"/>
        <end position="162"/>
    </location>
</feature>
<keyword evidence="3" id="KW-1185">Reference proteome</keyword>
<sequence length="309" mass="35128">MDHKPHLIVNFPLPPQTLYQLRTTGRIWPRILTKLRISPRHLRRLHRTSQTVPSDTNGGHDAKEDEMESKDKEESTWNPQKLPRQNMTHAPAPNQQQPTWKPPITPPQEESQPSDPQASGPQPAAAFEPRILPPSQQIRPQERLYQRPPRDFRTHQPGEQIRRYRSPPRQPIHPYTAQGRSWIFEPPARRLSEPPPVAIEPVVENAGSRASLTLHQRVHLLEQDGDEDGDLQEGGEVLHADIMESIFSSYGARRARAVASRTIVNLRLEYGKDSHSWLCTACDTLVDGTQESHRMGCWVAWGANGVGRP</sequence>
<dbReference type="Proteomes" id="UP000016933">
    <property type="component" value="Unassembled WGS sequence"/>
</dbReference>
<feature type="region of interest" description="Disordered" evidence="1">
    <location>
        <begin position="42"/>
        <end position="178"/>
    </location>
</feature>
<feature type="compositionally biased region" description="Polar residues" evidence="1">
    <location>
        <begin position="48"/>
        <end position="57"/>
    </location>
</feature>
<feature type="compositionally biased region" description="Polar residues" evidence="1">
    <location>
        <begin position="76"/>
        <end position="99"/>
    </location>
</feature>
<name>M2Y3C7_DOTSN</name>
<organism evidence="2 3">
    <name type="scientific">Dothistroma septosporum (strain NZE10 / CBS 128990)</name>
    <name type="common">Red band needle blight fungus</name>
    <name type="synonym">Mycosphaerella pini</name>
    <dbReference type="NCBI Taxonomy" id="675120"/>
    <lineage>
        <taxon>Eukaryota</taxon>
        <taxon>Fungi</taxon>
        <taxon>Dikarya</taxon>
        <taxon>Ascomycota</taxon>
        <taxon>Pezizomycotina</taxon>
        <taxon>Dothideomycetes</taxon>
        <taxon>Dothideomycetidae</taxon>
        <taxon>Mycosphaerellales</taxon>
        <taxon>Mycosphaerellaceae</taxon>
        <taxon>Dothistroma</taxon>
    </lineage>
</organism>
<evidence type="ECO:0000313" key="2">
    <source>
        <dbReference type="EMBL" id="EME42824.1"/>
    </source>
</evidence>
<proteinExistence type="predicted"/>
<dbReference type="AlphaFoldDB" id="M2Y3C7"/>
<evidence type="ECO:0000313" key="3">
    <source>
        <dbReference type="Proteomes" id="UP000016933"/>
    </source>
</evidence>
<dbReference type="HOGENOM" id="CLU_900241_0_0_1"/>
<dbReference type="OMA" id="RREMTTH"/>
<reference evidence="2 3" key="2">
    <citation type="journal article" date="2012" name="PLoS Pathog.">
        <title>Diverse lifestyles and strategies of plant pathogenesis encoded in the genomes of eighteen Dothideomycetes fungi.</title>
        <authorList>
            <person name="Ohm R.A."/>
            <person name="Feau N."/>
            <person name="Henrissat B."/>
            <person name="Schoch C.L."/>
            <person name="Horwitz B.A."/>
            <person name="Barry K.W."/>
            <person name="Condon B.J."/>
            <person name="Copeland A.C."/>
            <person name="Dhillon B."/>
            <person name="Glaser F."/>
            <person name="Hesse C.N."/>
            <person name="Kosti I."/>
            <person name="LaButti K."/>
            <person name="Lindquist E.A."/>
            <person name="Lucas S."/>
            <person name="Salamov A.A."/>
            <person name="Bradshaw R.E."/>
            <person name="Ciuffetti L."/>
            <person name="Hamelin R.C."/>
            <person name="Kema G.H.J."/>
            <person name="Lawrence C."/>
            <person name="Scott J.A."/>
            <person name="Spatafora J.W."/>
            <person name="Turgeon B.G."/>
            <person name="de Wit P.J.G.M."/>
            <person name="Zhong S."/>
            <person name="Goodwin S.B."/>
            <person name="Grigoriev I.V."/>
        </authorList>
    </citation>
    <scope>NUCLEOTIDE SEQUENCE [LARGE SCALE GENOMIC DNA]</scope>
    <source>
        <strain evidence="3">NZE10 / CBS 128990</strain>
    </source>
</reference>
<protein>
    <submittedName>
        <fullName evidence="2">Uncharacterized protein</fullName>
    </submittedName>
</protein>